<keyword evidence="5" id="KW-0443">Lipid metabolism</keyword>
<keyword evidence="4" id="KW-0949">S-adenosyl-L-methionine</keyword>
<dbReference type="EMBL" id="BAABBM010000001">
    <property type="protein sequence ID" value="GAA3898684.1"/>
    <property type="molecule type" value="Genomic_DNA"/>
</dbReference>
<evidence type="ECO:0000256" key="5">
    <source>
        <dbReference type="ARBA" id="ARBA00023098"/>
    </source>
</evidence>
<protein>
    <submittedName>
        <fullName evidence="6">Cyclopropane-fatty-acyl-phospholipid synthase family protein</fullName>
    </submittedName>
</protein>
<sequence>MSLIGTLVNKLLSTGSITLHRPGKPPETFGKKGGKHLTVRFTDRKVAFGIVRNPRLGIGEAYMDGRVIIEDGTILDLLELIVGANRWEDKGEGRRALNASKNPLAKLLAKRNDLKRARKNVAHHYDLKDELYDLFLDDDKQYSCAYFTDPKNSLEQAQADKKAHIAAKLDLKPGQRVLDIGCGWGGMALYLHKVAGVDVLGVTLSERQLKVARQRAKAAGVSDHVKFELIDYRLLDEQFDRIVSVGMFEHVGAKHFDEFFAKLRQLLKPDGAALVHTIGKLGGVSKGPDPFTDKWIFPGYHLPSISQMTAASEGARLIVSDLEILRLHYAYTLRHWLERAIKARAEIEAMYDARFFRMWEFYLAGGIVMFENGAACNYQVQYVRDRRALPITRDYMAEAEARYRKLGDVPAKPKKLATKKPRAETTELAK</sequence>
<dbReference type="Gene3D" id="3.40.50.150">
    <property type="entry name" value="Vaccinia Virus protein VP39"/>
    <property type="match status" value="1"/>
</dbReference>
<dbReference type="InterPro" id="IPR003333">
    <property type="entry name" value="CMAS"/>
</dbReference>
<dbReference type="InterPro" id="IPR029063">
    <property type="entry name" value="SAM-dependent_MTases_sf"/>
</dbReference>
<evidence type="ECO:0000256" key="1">
    <source>
        <dbReference type="ARBA" id="ARBA00010815"/>
    </source>
</evidence>
<organism evidence="6 7">
    <name type="scientific">Sphingomonas limnosediminicola</name>
    <dbReference type="NCBI Taxonomy" id="940133"/>
    <lineage>
        <taxon>Bacteria</taxon>
        <taxon>Pseudomonadati</taxon>
        <taxon>Pseudomonadota</taxon>
        <taxon>Alphaproteobacteria</taxon>
        <taxon>Sphingomonadales</taxon>
        <taxon>Sphingomonadaceae</taxon>
        <taxon>Sphingomonas</taxon>
    </lineage>
</organism>
<gene>
    <name evidence="6" type="ORF">GCM10022276_17010</name>
</gene>
<comment type="caution">
    <text evidence="6">The sequence shown here is derived from an EMBL/GenBank/DDBJ whole genome shotgun (WGS) entry which is preliminary data.</text>
</comment>
<evidence type="ECO:0000256" key="2">
    <source>
        <dbReference type="ARBA" id="ARBA00022603"/>
    </source>
</evidence>
<dbReference type="Pfam" id="PF02353">
    <property type="entry name" value="CMAS"/>
    <property type="match status" value="1"/>
</dbReference>
<proteinExistence type="inferred from homology"/>
<evidence type="ECO:0000313" key="7">
    <source>
        <dbReference type="Proteomes" id="UP001500827"/>
    </source>
</evidence>
<reference evidence="7" key="1">
    <citation type="journal article" date="2019" name="Int. J. Syst. Evol. Microbiol.">
        <title>The Global Catalogue of Microorganisms (GCM) 10K type strain sequencing project: providing services to taxonomists for standard genome sequencing and annotation.</title>
        <authorList>
            <consortium name="The Broad Institute Genomics Platform"/>
            <consortium name="The Broad Institute Genome Sequencing Center for Infectious Disease"/>
            <person name="Wu L."/>
            <person name="Ma J."/>
        </authorList>
    </citation>
    <scope>NUCLEOTIDE SEQUENCE [LARGE SCALE GENOMIC DNA]</scope>
    <source>
        <strain evidence="7">JCM 17543</strain>
    </source>
</reference>
<dbReference type="CDD" id="cd02440">
    <property type="entry name" value="AdoMet_MTases"/>
    <property type="match status" value="1"/>
</dbReference>
<accession>A0ABP7LG13</accession>
<evidence type="ECO:0000313" key="6">
    <source>
        <dbReference type="EMBL" id="GAA3898684.1"/>
    </source>
</evidence>
<evidence type="ECO:0000256" key="4">
    <source>
        <dbReference type="ARBA" id="ARBA00022691"/>
    </source>
</evidence>
<dbReference type="PIRSF" id="PIRSF003085">
    <property type="entry name" value="CMAS"/>
    <property type="match status" value="1"/>
</dbReference>
<dbReference type="PANTHER" id="PTHR43667">
    <property type="entry name" value="CYCLOPROPANE-FATTY-ACYL-PHOSPHOLIPID SYNTHASE"/>
    <property type="match status" value="1"/>
</dbReference>
<evidence type="ECO:0000256" key="3">
    <source>
        <dbReference type="ARBA" id="ARBA00022679"/>
    </source>
</evidence>
<keyword evidence="7" id="KW-1185">Reference proteome</keyword>
<keyword evidence="3" id="KW-0808">Transferase</keyword>
<dbReference type="InterPro" id="IPR050723">
    <property type="entry name" value="CFA/CMAS"/>
</dbReference>
<keyword evidence="2" id="KW-0489">Methyltransferase</keyword>
<dbReference type="Proteomes" id="UP001500827">
    <property type="component" value="Unassembled WGS sequence"/>
</dbReference>
<comment type="similarity">
    <text evidence="1">Belongs to the CFA/CMAS family.</text>
</comment>
<dbReference type="RefSeq" id="WP_344699249.1">
    <property type="nucleotide sequence ID" value="NZ_BAABBM010000001.1"/>
</dbReference>
<name>A0ABP7LG13_9SPHN</name>
<dbReference type="SUPFAM" id="SSF53335">
    <property type="entry name" value="S-adenosyl-L-methionine-dependent methyltransferases"/>
    <property type="match status" value="1"/>
</dbReference>
<dbReference type="PANTHER" id="PTHR43667:SF1">
    <property type="entry name" value="CYCLOPROPANE-FATTY-ACYL-PHOSPHOLIPID SYNTHASE"/>
    <property type="match status" value="1"/>
</dbReference>